<evidence type="ECO:0000259" key="2">
    <source>
        <dbReference type="PROSITE" id="PS50011"/>
    </source>
</evidence>
<dbReference type="PROSITE" id="PS50011">
    <property type="entry name" value="PROTEIN_KINASE_DOM"/>
    <property type="match status" value="1"/>
</dbReference>
<dbReference type="Gene3D" id="1.10.510.10">
    <property type="entry name" value="Transferase(Phosphotransferase) domain 1"/>
    <property type="match status" value="1"/>
</dbReference>
<gene>
    <name evidence="3" type="ORF">B0H63DRAFT_535251</name>
</gene>
<feature type="domain" description="Protein kinase" evidence="2">
    <location>
        <begin position="1"/>
        <end position="345"/>
    </location>
</feature>
<dbReference type="Gene3D" id="3.30.200.20">
    <property type="entry name" value="Phosphorylase Kinase, domain 1"/>
    <property type="match status" value="1"/>
</dbReference>
<proteinExistence type="predicted"/>
<sequence length="488" mass="55353">MAGIYFEKLYKYREGGFCPIHIGDRIADRFTILHKLGKRHGMRYVALKVVAADWSEEYEKSGAVEILRKFESDNGSPGIFLVELKHFFHTSKNGQHLCQPRFVVEFAQQATKALEIMHSLGVCHGDFTLKNIAIELDASIDSLSEAELEDILGDPWKHPLEESEDEIALSRPKYGVQPVDLSLLPPRFLSTKLCVLDFDQSFLVDNPPKDLARISPPYLAPEATFSLRNGPPGDVWALGVPFQDGYPVHWPFEPGVEYDNFENINVRLARPLELRVREFSCYEEKFSLAIPEDGPARPRVKFYAENATMIKDKDAELFTGLLRKIFVFDPERRLAASQVLCHPWFHEIDWSSYESSSTYDLQRFPLHIKTTQEDNDDETTATREAECAQENHTQDHHPEQVANIEGDKQSEETDGKILPRSADDKTGNDEDAESERQNEETGEEILTNSVDEKTLGNDKDAAVGQEEQTRNLNAAREMHATTKAGKTP</sequence>
<dbReference type="GO" id="GO:0044773">
    <property type="term" value="P:mitotic DNA damage checkpoint signaling"/>
    <property type="evidence" value="ECO:0007669"/>
    <property type="project" value="TreeGrafter"/>
</dbReference>
<dbReference type="GO" id="GO:0005737">
    <property type="term" value="C:cytoplasm"/>
    <property type="evidence" value="ECO:0007669"/>
    <property type="project" value="TreeGrafter"/>
</dbReference>
<evidence type="ECO:0000313" key="3">
    <source>
        <dbReference type="EMBL" id="KAK3368756.1"/>
    </source>
</evidence>
<feature type="region of interest" description="Disordered" evidence="1">
    <location>
        <begin position="370"/>
        <end position="488"/>
    </location>
</feature>
<dbReference type="GO" id="GO:0005634">
    <property type="term" value="C:nucleus"/>
    <property type="evidence" value="ECO:0007669"/>
    <property type="project" value="TreeGrafter"/>
</dbReference>
<dbReference type="SUPFAM" id="SSF56112">
    <property type="entry name" value="Protein kinase-like (PK-like)"/>
    <property type="match status" value="1"/>
</dbReference>
<dbReference type="SMART" id="SM00220">
    <property type="entry name" value="S_TKc"/>
    <property type="match status" value="1"/>
</dbReference>
<dbReference type="Pfam" id="PF00069">
    <property type="entry name" value="Pkinase"/>
    <property type="match status" value="1"/>
</dbReference>
<dbReference type="PANTHER" id="PTHR44167:SF24">
    <property type="entry name" value="SERINE_THREONINE-PROTEIN KINASE CHK2"/>
    <property type="match status" value="1"/>
</dbReference>
<dbReference type="InterPro" id="IPR011009">
    <property type="entry name" value="Kinase-like_dom_sf"/>
</dbReference>
<dbReference type="EMBL" id="JAULSW010000010">
    <property type="protein sequence ID" value="KAK3368756.1"/>
    <property type="molecule type" value="Genomic_DNA"/>
</dbReference>
<organism evidence="3 4">
    <name type="scientific">Podospora didyma</name>
    <dbReference type="NCBI Taxonomy" id="330526"/>
    <lineage>
        <taxon>Eukaryota</taxon>
        <taxon>Fungi</taxon>
        <taxon>Dikarya</taxon>
        <taxon>Ascomycota</taxon>
        <taxon>Pezizomycotina</taxon>
        <taxon>Sordariomycetes</taxon>
        <taxon>Sordariomycetidae</taxon>
        <taxon>Sordariales</taxon>
        <taxon>Podosporaceae</taxon>
        <taxon>Podospora</taxon>
    </lineage>
</organism>
<dbReference type="Proteomes" id="UP001285441">
    <property type="component" value="Unassembled WGS sequence"/>
</dbReference>
<dbReference type="PANTHER" id="PTHR44167">
    <property type="entry name" value="OVARIAN-SPECIFIC SERINE/THREONINE-PROTEIN KINASE LOK-RELATED"/>
    <property type="match status" value="1"/>
</dbReference>
<feature type="compositionally biased region" description="Basic and acidic residues" evidence="1">
    <location>
        <begin position="450"/>
        <end position="461"/>
    </location>
</feature>
<keyword evidence="3" id="KW-0418">Kinase</keyword>
<dbReference type="InterPro" id="IPR000719">
    <property type="entry name" value="Prot_kinase_dom"/>
</dbReference>
<dbReference type="AlphaFoldDB" id="A0AAE0N2R1"/>
<keyword evidence="4" id="KW-1185">Reference proteome</keyword>
<evidence type="ECO:0000313" key="4">
    <source>
        <dbReference type="Proteomes" id="UP001285441"/>
    </source>
</evidence>
<evidence type="ECO:0000256" key="1">
    <source>
        <dbReference type="SAM" id="MobiDB-lite"/>
    </source>
</evidence>
<dbReference type="GO" id="GO:0004674">
    <property type="term" value="F:protein serine/threonine kinase activity"/>
    <property type="evidence" value="ECO:0007669"/>
    <property type="project" value="TreeGrafter"/>
</dbReference>
<accession>A0AAE0N2R1</accession>
<feature type="compositionally biased region" description="Basic and acidic residues" evidence="1">
    <location>
        <begin position="392"/>
        <end position="439"/>
    </location>
</feature>
<dbReference type="GO" id="GO:0005524">
    <property type="term" value="F:ATP binding"/>
    <property type="evidence" value="ECO:0007669"/>
    <property type="project" value="InterPro"/>
</dbReference>
<protein>
    <submittedName>
        <fullName evidence="3">Kinase-like domain-containing protein</fullName>
    </submittedName>
</protein>
<reference evidence="3" key="2">
    <citation type="submission" date="2023-06" db="EMBL/GenBank/DDBJ databases">
        <authorList>
            <consortium name="Lawrence Berkeley National Laboratory"/>
            <person name="Haridas S."/>
            <person name="Hensen N."/>
            <person name="Bonometti L."/>
            <person name="Westerberg I."/>
            <person name="Brannstrom I.O."/>
            <person name="Guillou S."/>
            <person name="Cros-Aarteil S."/>
            <person name="Calhoun S."/>
            <person name="Kuo A."/>
            <person name="Mondo S."/>
            <person name="Pangilinan J."/>
            <person name="Riley R."/>
            <person name="LaButti K."/>
            <person name="Andreopoulos B."/>
            <person name="Lipzen A."/>
            <person name="Chen C."/>
            <person name="Yanf M."/>
            <person name="Daum C."/>
            <person name="Ng V."/>
            <person name="Clum A."/>
            <person name="Steindorff A."/>
            <person name="Ohm R."/>
            <person name="Martin F."/>
            <person name="Silar P."/>
            <person name="Natvig D."/>
            <person name="Lalanne C."/>
            <person name="Gautier V."/>
            <person name="Ament-velasquez S.L."/>
            <person name="Kruys A."/>
            <person name="Hutchinson M.I."/>
            <person name="Powell A.J."/>
            <person name="Barry K."/>
            <person name="Miller A.N."/>
            <person name="Grigoriev I.V."/>
            <person name="Debuchy R."/>
            <person name="Gladieux P."/>
            <person name="Thoren M.H."/>
            <person name="Johannesson H."/>
        </authorList>
    </citation>
    <scope>NUCLEOTIDE SEQUENCE</scope>
    <source>
        <strain evidence="3">CBS 232.78</strain>
    </source>
</reference>
<name>A0AAE0N2R1_9PEZI</name>
<reference evidence="3" key="1">
    <citation type="journal article" date="2023" name="Mol. Phylogenet. Evol.">
        <title>Genome-scale phylogeny and comparative genomics of the fungal order Sordariales.</title>
        <authorList>
            <person name="Hensen N."/>
            <person name="Bonometti L."/>
            <person name="Westerberg I."/>
            <person name="Brannstrom I.O."/>
            <person name="Guillou S."/>
            <person name="Cros-Aarteil S."/>
            <person name="Calhoun S."/>
            <person name="Haridas S."/>
            <person name="Kuo A."/>
            <person name="Mondo S."/>
            <person name="Pangilinan J."/>
            <person name="Riley R."/>
            <person name="LaButti K."/>
            <person name="Andreopoulos B."/>
            <person name="Lipzen A."/>
            <person name="Chen C."/>
            <person name="Yan M."/>
            <person name="Daum C."/>
            <person name="Ng V."/>
            <person name="Clum A."/>
            <person name="Steindorff A."/>
            <person name="Ohm R.A."/>
            <person name="Martin F."/>
            <person name="Silar P."/>
            <person name="Natvig D.O."/>
            <person name="Lalanne C."/>
            <person name="Gautier V."/>
            <person name="Ament-Velasquez S.L."/>
            <person name="Kruys A."/>
            <person name="Hutchinson M.I."/>
            <person name="Powell A.J."/>
            <person name="Barry K."/>
            <person name="Miller A.N."/>
            <person name="Grigoriev I.V."/>
            <person name="Debuchy R."/>
            <person name="Gladieux P."/>
            <person name="Hiltunen Thoren M."/>
            <person name="Johannesson H."/>
        </authorList>
    </citation>
    <scope>NUCLEOTIDE SEQUENCE</scope>
    <source>
        <strain evidence="3">CBS 232.78</strain>
    </source>
</reference>
<comment type="caution">
    <text evidence="3">The sequence shown here is derived from an EMBL/GenBank/DDBJ whole genome shotgun (WGS) entry which is preliminary data.</text>
</comment>
<keyword evidence="3" id="KW-0808">Transferase</keyword>